<protein>
    <submittedName>
        <fullName evidence="2">Enamine deaminase RidA, house cleaning of reactive enamine intermediates, YjgF/YER057c/UK114 family</fullName>
    </submittedName>
</protein>
<dbReference type="OrthoDB" id="583118at2"/>
<comment type="similarity">
    <text evidence="1">Belongs to the RutC family.</text>
</comment>
<dbReference type="PANTHER" id="PTHR11803">
    <property type="entry name" value="2-IMINOBUTANOATE/2-IMINOPROPANOATE DEAMINASE RIDA"/>
    <property type="match status" value="1"/>
</dbReference>
<dbReference type="CDD" id="cd00448">
    <property type="entry name" value="YjgF_YER057c_UK114_family"/>
    <property type="match status" value="1"/>
</dbReference>
<organism evidence="2 3">
    <name type="scientific">Vibrio xiamenensis</name>
    <dbReference type="NCBI Taxonomy" id="861298"/>
    <lineage>
        <taxon>Bacteria</taxon>
        <taxon>Pseudomonadati</taxon>
        <taxon>Pseudomonadota</taxon>
        <taxon>Gammaproteobacteria</taxon>
        <taxon>Vibrionales</taxon>
        <taxon>Vibrionaceae</taxon>
        <taxon>Vibrio</taxon>
    </lineage>
</organism>
<name>A0A1G7WVD9_9VIBR</name>
<dbReference type="STRING" id="861298.SAMN04488136_102191"/>
<proteinExistence type="inferred from homology"/>
<dbReference type="PANTHER" id="PTHR11803:SF58">
    <property type="entry name" value="PROTEIN HMF1-RELATED"/>
    <property type="match status" value="1"/>
</dbReference>
<dbReference type="RefSeq" id="WP_093269245.1">
    <property type="nucleotide sequence ID" value="NZ_FNDD01000002.1"/>
</dbReference>
<dbReference type="Gene3D" id="3.30.1330.40">
    <property type="entry name" value="RutC-like"/>
    <property type="match status" value="1"/>
</dbReference>
<dbReference type="EMBL" id="FNDD01000002">
    <property type="protein sequence ID" value="SDG75869.1"/>
    <property type="molecule type" value="Genomic_DNA"/>
</dbReference>
<dbReference type="AlphaFoldDB" id="A0A1G7WVD9"/>
<gene>
    <name evidence="2" type="ORF">SAMN04488136_102191</name>
</gene>
<dbReference type="GO" id="GO:0005829">
    <property type="term" value="C:cytosol"/>
    <property type="evidence" value="ECO:0007669"/>
    <property type="project" value="TreeGrafter"/>
</dbReference>
<dbReference type="InterPro" id="IPR006175">
    <property type="entry name" value="YjgF/YER057c/UK114"/>
</dbReference>
<dbReference type="InterPro" id="IPR035959">
    <property type="entry name" value="RutC-like_sf"/>
</dbReference>
<evidence type="ECO:0000313" key="3">
    <source>
        <dbReference type="Proteomes" id="UP000198854"/>
    </source>
</evidence>
<dbReference type="Pfam" id="PF01042">
    <property type="entry name" value="Ribonuc_L-PSP"/>
    <property type="match status" value="1"/>
</dbReference>
<accession>A0A1G7WVD9</accession>
<evidence type="ECO:0000256" key="1">
    <source>
        <dbReference type="ARBA" id="ARBA00010552"/>
    </source>
</evidence>
<evidence type="ECO:0000313" key="2">
    <source>
        <dbReference type="EMBL" id="SDG75869.1"/>
    </source>
</evidence>
<dbReference type="Proteomes" id="UP000198854">
    <property type="component" value="Unassembled WGS sequence"/>
</dbReference>
<keyword evidence="3" id="KW-1185">Reference proteome</keyword>
<reference evidence="2 3" key="1">
    <citation type="submission" date="2016-10" db="EMBL/GenBank/DDBJ databases">
        <authorList>
            <person name="de Groot N.N."/>
        </authorList>
    </citation>
    <scope>NUCLEOTIDE SEQUENCE [LARGE SCALE GENOMIC DNA]</scope>
    <source>
        <strain evidence="2 3">CGMCC 1.10228</strain>
    </source>
</reference>
<dbReference type="GO" id="GO:0019239">
    <property type="term" value="F:deaminase activity"/>
    <property type="evidence" value="ECO:0007669"/>
    <property type="project" value="TreeGrafter"/>
</dbReference>
<dbReference type="SUPFAM" id="SSF55298">
    <property type="entry name" value="YjgF-like"/>
    <property type="match status" value="1"/>
</dbReference>
<sequence length="159" mass="17434">MESSATHTLSTQTQGAPLAKYAASRRVGDYIFLSGVIAVDPQNKVIVNGFDDIPAEAAQLIGQTGEFSTDYKIGPILAQSWYVLNAIRGHIEAQGGQMSDVFKLVQYFRNVDHFPYYSQVRQLFFPDQAPVSTVVEVSAMMPSKAILIEVEATAYLPLS</sequence>